<protein>
    <submittedName>
        <fullName evidence="2">Endonuclease, Uma2 family (Restriction endonuclease fold)</fullName>
    </submittedName>
</protein>
<evidence type="ECO:0000313" key="2">
    <source>
        <dbReference type="EMBL" id="SHF13555.1"/>
    </source>
</evidence>
<dbReference type="Gene3D" id="3.90.1570.10">
    <property type="entry name" value="tt1808, chain A"/>
    <property type="match status" value="1"/>
</dbReference>
<reference evidence="2 3" key="1">
    <citation type="submission" date="2016-11" db="EMBL/GenBank/DDBJ databases">
        <authorList>
            <person name="Jaros S."/>
            <person name="Januszkiewicz K."/>
            <person name="Wedrychowicz H."/>
        </authorList>
    </citation>
    <scope>NUCLEOTIDE SEQUENCE [LARGE SCALE GENOMIC DNA]</scope>
    <source>
        <strain evidence="2 3">DSM 44523</strain>
    </source>
</reference>
<keyword evidence="3" id="KW-1185">Reference proteome</keyword>
<proteinExistence type="predicted"/>
<dbReference type="GO" id="GO:0004519">
    <property type="term" value="F:endonuclease activity"/>
    <property type="evidence" value="ECO:0007669"/>
    <property type="project" value="UniProtKB-KW"/>
</dbReference>
<name>A0A1M4Z6E7_STRHI</name>
<dbReference type="PANTHER" id="PTHR35400:SF3">
    <property type="entry name" value="SLL1072 PROTEIN"/>
    <property type="match status" value="1"/>
</dbReference>
<evidence type="ECO:0000259" key="1">
    <source>
        <dbReference type="Pfam" id="PF05685"/>
    </source>
</evidence>
<evidence type="ECO:0000313" key="3">
    <source>
        <dbReference type="Proteomes" id="UP000184501"/>
    </source>
</evidence>
<keyword evidence="2" id="KW-0540">Nuclease</keyword>
<keyword evidence="2" id="KW-0378">Hydrolase</keyword>
<feature type="domain" description="Putative restriction endonuclease" evidence="1">
    <location>
        <begin position="14"/>
        <end position="160"/>
    </location>
</feature>
<dbReference type="Proteomes" id="UP000184501">
    <property type="component" value="Unassembled WGS sequence"/>
</dbReference>
<dbReference type="STRING" id="2017.SAMN05444320_102617"/>
<dbReference type="InterPro" id="IPR008538">
    <property type="entry name" value="Uma2"/>
</dbReference>
<dbReference type="EMBL" id="FQVN01000002">
    <property type="protein sequence ID" value="SHF13555.1"/>
    <property type="molecule type" value="Genomic_DNA"/>
</dbReference>
<dbReference type="SUPFAM" id="SSF52980">
    <property type="entry name" value="Restriction endonuclease-like"/>
    <property type="match status" value="1"/>
</dbReference>
<dbReference type="OrthoDB" id="9799703at2"/>
<dbReference type="CDD" id="cd06260">
    <property type="entry name" value="DUF820-like"/>
    <property type="match status" value="1"/>
</dbReference>
<gene>
    <name evidence="2" type="ORF">SAMN05444320_102617</name>
</gene>
<keyword evidence="2" id="KW-0255">Endonuclease</keyword>
<dbReference type="InterPro" id="IPR011335">
    <property type="entry name" value="Restrct_endonuc-II-like"/>
</dbReference>
<dbReference type="AlphaFoldDB" id="A0A1M4Z6E7"/>
<organism evidence="2 3">
    <name type="scientific">Streptoalloteichus hindustanus</name>
    <dbReference type="NCBI Taxonomy" id="2017"/>
    <lineage>
        <taxon>Bacteria</taxon>
        <taxon>Bacillati</taxon>
        <taxon>Actinomycetota</taxon>
        <taxon>Actinomycetes</taxon>
        <taxon>Pseudonocardiales</taxon>
        <taxon>Pseudonocardiaceae</taxon>
        <taxon>Streptoalloteichus</taxon>
    </lineage>
</organism>
<dbReference type="RefSeq" id="WP_073480820.1">
    <property type="nucleotide sequence ID" value="NZ_FQVN01000002.1"/>
</dbReference>
<accession>A0A1M4Z6E7</accession>
<dbReference type="InterPro" id="IPR012296">
    <property type="entry name" value="Nuclease_put_TT1808"/>
</dbReference>
<sequence>MTTPQVRAGDSITVDEFDALPRDDEHRHEIEDGRILVLAGLSGPHLRTTKRLVAQLDEQLPDEFEAIAGFEVELSGPSPRRVPDVVVADTAVWDQARIRAEQIVLAVEIVSPGHSAARDYIRKPREYAANNIPLTWVVDIQEDLISLTAYTLDDTGQYHFTSPLTGIYEGQIAGHSVTIDLQSLTYRRRPRD</sequence>
<dbReference type="Pfam" id="PF05685">
    <property type="entry name" value="Uma2"/>
    <property type="match status" value="1"/>
</dbReference>
<dbReference type="PANTHER" id="PTHR35400">
    <property type="entry name" value="SLR1083 PROTEIN"/>
    <property type="match status" value="1"/>
</dbReference>